<keyword evidence="2" id="KW-1185">Reference proteome</keyword>
<evidence type="ECO:0000313" key="2">
    <source>
        <dbReference type="Proteomes" id="UP000807159"/>
    </source>
</evidence>
<sequence>EKKTAGAAAALGGAVEAGGAPVVFAPIVGSGGWPCSLRLSCPTLLVEEMEQLLGQLRETRLWEKEGKGTPAGMGQRLLVEERLLLAGEGRRRCWNRLEREKENLPWP</sequence>
<dbReference type="Proteomes" id="UP000807159">
    <property type="component" value="Chromosome 6"/>
</dbReference>
<evidence type="ECO:0000313" key="1">
    <source>
        <dbReference type="EMBL" id="KAH8505100.1"/>
    </source>
</evidence>
<feature type="non-terminal residue" evidence="1">
    <location>
        <position position="107"/>
    </location>
</feature>
<dbReference type="AlphaFoldDB" id="A0A8T2YJ19"/>
<comment type="caution">
    <text evidence="1">The sequence shown here is derived from an EMBL/GenBank/DDBJ whole genome shotgun (WGS) entry which is preliminary data.</text>
</comment>
<name>A0A8T2YJ19_POPDE</name>
<organism evidence="1 2">
    <name type="scientific">Populus deltoides</name>
    <name type="common">Eastern poplar</name>
    <name type="synonym">Eastern cottonwood</name>
    <dbReference type="NCBI Taxonomy" id="3696"/>
    <lineage>
        <taxon>Eukaryota</taxon>
        <taxon>Viridiplantae</taxon>
        <taxon>Streptophyta</taxon>
        <taxon>Embryophyta</taxon>
        <taxon>Tracheophyta</taxon>
        <taxon>Spermatophyta</taxon>
        <taxon>Magnoliopsida</taxon>
        <taxon>eudicotyledons</taxon>
        <taxon>Gunneridae</taxon>
        <taxon>Pentapetalae</taxon>
        <taxon>rosids</taxon>
        <taxon>fabids</taxon>
        <taxon>Malpighiales</taxon>
        <taxon>Salicaceae</taxon>
        <taxon>Saliceae</taxon>
        <taxon>Populus</taxon>
    </lineage>
</organism>
<reference evidence="1" key="1">
    <citation type="journal article" date="2021" name="J. Hered.">
        <title>Genome Assembly of Salicaceae Populus deltoides (Eastern Cottonwood) I-69 Based on Nanopore Sequencing and Hi-C Technologies.</title>
        <authorList>
            <person name="Bai S."/>
            <person name="Wu H."/>
            <person name="Zhang J."/>
            <person name="Pan Z."/>
            <person name="Zhao W."/>
            <person name="Li Z."/>
            <person name="Tong C."/>
        </authorList>
    </citation>
    <scope>NUCLEOTIDE SEQUENCE</scope>
    <source>
        <tissue evidence="1">Leaf</tissue>
    </source>
</reference>
<dbReference type="EMBL" id="JACEGQ020000006">
    <property type="protein sequence ID" value="KAH8505100.1"/>
    <property type="molecule type" value="Genomic_DNA"/>
</dbReference>
<protein>
    <submittedName>
        <fullName evidence="1">Uncharacterized protein</fullName>
    </submittedName>
</protein>
<proteinExistence type="predicted"/>
<accession>A0A8T2YJ19</accession>
<gene>
    <name evidence="1" type="ORF">H0E87_012375</name>
</gene>
<feature type="non-terminal residue" evidence="1">
    <location>
        <position position="1"/>
    </location>
</feature>